<protein>
    <submittedName>
        <fullName evidence="2">Contractile injection system tape measure protein</fullName>
    </submittedName>
</protein>
<gene>
    <name evidence="2" type="ORF">ACFO3O_04050</name>
</gene>
<sequence length="177" mass="19822">MEQQSSETLEQGIAISNAGLVILNAYFITLFQRLSLVHANTFVSDEAQTDAIHYLQYLATGASQTEEALLVLNKVLCGVSIETPIKDGIAISEDHKTLIKGLIKAAIGYWSAIGETSIDGFRGNWLVRDGILREEEDHWTLTVEKRAYDILLNKSPFGFSIIKFPWMPKPLHVTWPF</sequence>
<accession>A0ABV9HU77</accession>
<dbReference type="Pfam" id="PF19268">
    <property type="entry name" value="CIS_TMP"/>
    <property type="match status" value="1"/>
</dbReference>
<dbReference type="Proteomes" id="UP001596043">
    <property type="component" value="Unassembled WGS sequence"/>
</dbReference>
<comment type="caution">
    <text evidence="2">The sequence shown here is derived from an EMBL/GenBank/DDBJ whole genome shotgun (WGS) entry which is preliminary data.</text>
</comment>
<name>A0ABV9HU77_9FLAO</name>
<organism evidence="2 3">
    <name type="scientific">Dokdonia ponticola</name>
    <dbReference type="NCBI Taxonomy" id="2041041"/>
    <lineage>
        <taxon>Bacteria</taxon>
        <taxon>Pseudomonadati</taxon>
        <taxon>Bacteroidota</taxon>
        <taxon>Flavobacteriia</taxon>
        <taxon>Flavobacteriales</taxon>
        <taxon>Flavobacteriaceae</taxon>
        <taxon>Dokdonia</taxon>
    </lineage>
</organism>
<reference evidence="3" key="1">
    <citation type="journal article" date="2019" name="Int. J. Syst. Evol. Microbiol.">
        <title>The Global Catalogue of Microorganisms (GCM) 10K type strain sequencing project: providing services to taxonomists for standard genome sequencing and annotation.</title>
        <authorList>
            <consortium name="The Broad Institute Genomics Platform"/>
            <consortium name="The Broad Institute Genome Sequencing Center for Infectious Disease"/>
            <person name="Wu L."/>
            <person name="Ma J."/>
        </authorList>
    </citation>
    <scope>NUCLEOTIDE SEQUENCE [LARGE SCALE GENOMIC DNA]</scope>
    <source>
        <strain evidence="3">YJ-61-S</strain>
    </source>
</reference>
<evidence type="ECO:0000313" key="2">
    <source>
        <dbReference type="EMBL" id="MFC4633063.1"/>
    </source>
</evidence>
<dbReference type="EMBL" id="JBHSFV010000002">
    <property type="protein sequence ID" value="MFC4633063.1"/>
    <property type="molecule type" value="Genomic_DNA"/>
</dbReference>
<keyword evidence="1" id="KW-0812">Transmembrane</keyword>
<feature type="transmembrane region" description="Helical" evidence="1">
    <location>
        <begin position="12"/>
        <end position="31"/>
    </location>
</feature>
<keyword evidence="3" id="KW-1185">Reference proteome</keyword>
<dbReference type="RefSeq" id="WP_379977247.1">
    <property type="nucleotide sequence ID" value="NZ_JBHSFV010000002.1"/>
</dbReference>
<proteinExistence type="predicted"/>
<dbReference type="InterPro" id="IPR045538">
    <property type="entry name" value="CIS_TMP"/>
</dbReference>
<evidence type="ECO:0000256" key="1">
    <source>
        <dbReference type="SAM" id="Phobius"/>
    </source>
</evidence>
<keyword evidence="1" id="KW-0472">Membrane</keyword>
<keyword evidence="1" id="KW-1133">Transmembrane helix</keyword>
<evidence type="ECO:0000313" key="3">
    <source>
        <dbReference type="Proteomes" id="UP001596043"/>
    </source>
</evidence>